<dbReference type="PANTHER" id="PTHR34606:SF4">
    <property type="entry name" value="OUTER MEMBRANE LIPOPROTEIN DOLP"/>
    <property type="match status" value="1"/>
</dbReference>
<keyword evidence="4" id="KW-1185">Reference proteome</keyword>
<proteinExistence type="predicted"/>
<comment type="caution">
    <text evidence="3">The sequence shown here is derived from an EMBL/GenBank/DDBJ whole genome shotgun (WGS) entry which is preliminary data.</text>
</comment>
<reference evidence="3 4" key="1">
    <citation type="journal article" date="2015" name="Stand. Genomic Sci.">
        <title>Genomic Encyclopedia of Bacterial and Archaeal Type Strains, Phase III: the genomes of soil and plant-associated and newly described type strains.</title>
        <authorList>
            <person name="Whitman W.B."/>
            <person name="Woyke T."/>
            <person name="Klenk H.P."/>
            <person name="Zhou Y."/>
            <person name="Lilburn T.G."/>
            <person name="Beck B.J."/>
            <person name="De Vos P."/>
            <person name="Vandamme P."/>
            <person name="Eisen J.A."/>
            <person name="Garrity G."/>
            <person name="Hugenholtz P."/>
            <person name="Kyrpides N.C."/>
        </authorList>
    </citation>
    <scope>NUCLEOTIDE SEQUENCE [LARGE SCALE GENOMIC DNA]</scope>
    <source>
        <strain evidence="3 4">CGMCC 1.6847</strain>
    </source>
</reference>
<dbReference type="InterPro" id="IPR051686">
    <property type="entry name" value="Lipoprotein_DolP"/>
</dbReference>
<accession>A0ABY3FL33</accession>
<name>A0ABY3FL33_9FLAO</name>
<dbReference type="InterPro" id="IPR007055">
    <property type="entry name" value="BON_dom"/>
</dbReference>
<feature type="domain" description="BON" evidence="2">
    <location>
        <begin position="78"/>
        <end position="146"/>
    </location>
</feature>
<dbReference type="PANTHER" id="PTHR34606">
    <property type="entry name" value="BON DOMAIN-CONTAINING PROTEIN"/>
    <property type="match status" value="1"/>
</dbReference>
<feature type="domain" description="BON" evidence="2">
    <location>
        <begin position="149"/>
        <end position="217"/>
    </location>
</feature>
<dbReference type="Gene3D" id="3.30.1340.30">
    <property type="match status" value="3"/>
</dbReference>
<protein>
    <submittedName>
        <fullName evidence="3">Osmotically-inducible protein OsmY</fullName>
    </submittedName>
</protein>
<dbReference type="Proteomes" id="UP000317519">
    <property type="component" value="Unassembled WGS sequence"/>
</dbReference>
<dbReference type="InterPro" id="IPR014004">
    <property type="entry name" value="Transpt-assoc_nodulatn_dom_bac"/>
</dbReference>
<dbReference type="SMART" id="SM00749">
    <property type="entry name" value="BON"/>
    <property type="match status" value="3"/>
</dbReference>
<evidence type="ECO:0000256" key="1">
    <source>
        <dbReference type="ARBA" id="ARBA00022729"/>
    </source>
</evidence>
<dbReference type="Pfam" id="PF04972">
    <property type="entry name" value="BON"/>
    <property type="match status" value="3"/>
</dbReference>
<gene>
    <name evidence="3" type="ORF">IQ05_01262</name>
</gene>
<evidence type="ECO:0000313" key="4">
    <source>
        <dbReference type="Proteomes" id="UP000317519"/>
    </source>
</evidence>
<dbReference type="EMBL" id="VLKO01000004">
    <property type="protein sequence ID" value="TWI00605.1"/>
    <property type="molecule type" value="Genomic_DNA"/>
</dbReference>
<sequence length="218" mass="24729">MITDDILRQNVIQALKWELFSVDCTIIVISNNRVITLKGNVDTYKKKTQAERISSAISGVQSVINKIDVTINRLEQKKDIAITNEILTIFRWNWNTLNDTIKVKVLEGWVTLSGELEWNYQKEAAKEAITSLIGVKGVSNKINIKSQLDTKIDKTTLRLALENHLALDSKDIEIEVSDSKIILKGSVESWYQKEIAGFIAWKTRGVVSVENELLIEDE</sequence>
<feature type="domain" description="BON" evidence="2">
    <location>
        <begin position="3"/>
        <end position="71"/>
    </location>
</feature>
<keyword evidence="1" id="KW-0732">Signal</keyword>
<evidence type="ECO:0000313" key="3">
    <source>
        <dbReference type="EMBL" id="TWI00605.1"/>
    </source>
</evidence>
<organism evidence="3 4">
    <name type="scientific">Flavobacterium tiangeerense</name>
    <dbReference type="NCBI Taxonomy" id="459471"/>
    <lineage>
        <taxon>Bacteria</taxon>
        <taxon>Pseudomonadati</taxon>
        <taxon>Bacteroidota</taxon>
        <taxon>Flavobacteriia</taxon>
        <taxon>Flavobacteriales</taxon>
        <taxon>Flavobacteriaceae</taxon>
        <taxon>Flavobacterium</taxon>
    </lineage>
</organism>
<dbReference type="RefSeq" id="WP_144890990.1">
    <property type="nucleotide sequence ID" value="NZ_VLKO01000004.1"/>
</dbReference>
<evidence type="ECO:0000259" key="2">
    <source>
        <dbReference type="PROSITE" id="PS50914"/>
    </source>
</evidence>
<dbReference type="PROSITE" id="PS50914">
    <property type="entry name" value="BON"/>
    <property type="match status" value="3"/>
</dbReference>